<dbReference type="OrthoDB" id="8248633at2"/>
<protein>
    <submittedName>
        <fullName evidence="1">Uncharacterized protein</fullName>
    </submittedName>
</protein>
<accession>A0A0R3LHR5</accession>
<dbReference type="Proteomes" id="UP000050863">
    <property type="component" value="Unassembled WGS sequence"/>
</dbReference>
<dbReference type="EMBL" id="LLXZ01000102">
    <property type="protein sequence ID" value="KRR07340.1"/>
    <property type="molecule type" value="Genomic_DNA"/>
</dbReference>
<name>A0A0R3LHR5_9BRAD</name>
<gene>
    <name evidence="1" type="ORF">CQ12_00700</name>
</gene>
<organism evidence="1 2">
    <name type="scientific">Bradyrhizobium jicamae</name>
    <dbReference type="NCBI Taxonomy" id="280332"/>
    <lineage>
        <taxon>Bacteria</taxon>
        <taxon>Pseudomonadati</taxon>
        <taxon>Pseudomonadota</taxon>
        <taxon>Alphaproteobacteria</taxon>
        <taxon>Hyphomicrobiales</taxon>
        <taxon>Nitrobacteraceae</taxon>
        <taxon>Bradyrhizobium</taxon>
    </lineage>
</organism>
<dbReference type="AlphaFoldDB" id="A0A0R3LHR5"/>
<evidence type="ECO:0000313" key="2">
    <source>
        <dbReference type="Proteomes" id="UP000050863"/>
    </source>
</evidence>
<keyword evidence="2" id="KW-1185">Reference proteome</keyword>
<reference evidence="1 2" key="1">
    <citation type="submission" date="2014-03" db="EMBL/GenBank/DDBJ databases">
        <title>Bradyrhizobium valentinum sp. nov., isolated from effective nodules of Lupinus mariae-josephae, a lupine endemic of basic-lime soils in Eastern Spain.</title>
        <authorList>
            <person name="Duran D."/>
            <person name="Rey L."/>
            <person name="Navarro A."/>
            <person name="Busquets A."/>
            <person name="Imperial J."/>
            <person name="Ruiz-Argueso T."/>
        </authorList>
    </citation>
    <scope>NUCLEOTIDE SEQUENCE [LARGE SCALE GENOMIC DNA]</scope>
    <source>
        <strain evidence="1 2">PAC68</strain>
    </source>
</reference>
<comment type="caution">
    <text evidence="1">The sequence shown here is derived from an EMBL/GenBank/DDBJ whole genome shotgun (WGS) entry which is preliminary data.</text>
</comment>
<sequence length="104" mass="11735">MRASPSIIPGIDRDVYLVLDDFGRMGCAWRDTNVEDTDLEAVIQDLLEGQYSNPVRVVGFNLSEGWVRDVSEEIALRLCQRCADEDRELPDSLHQLVEKTAARA</sequence>
<evidence type="ECO:0000313" key="1">
    <source>
        <dbReference type="EMBL" id="KRR07340.1"/>
    </source>
</evidence>
<proteinExistence type="predicted"/>